<proteinExistence type="predicted"/>
<dbReference type="Gene3D" id="3.90.1150.10">
    <property type="entry name" value="Aspartate Aminotransferase, domain 1"/>
    <property type="match status" value="1"/>
</dbReference>
<dbReference type="InterPro" id="IPR015424">
    <property type="entry name" value="PyrdxlP-dep_Trfase"/>
</dbReference>
<gene>
    <name evidence="1" type="ORF">UFOPK3720_01195</name>
</gene>
<organism evidence="1">
    <name type="scientific">freshwater metagenome</name>
    <dbReference type="NCBI Taxonomy" id="449393"/>
    <lineage>
        <taxon>unclassified sequences</taxon>
        <taxon>metagenomes</taxon>
        <taxon>ecological metagenomes</taxon>
    </lineage>
</organism>
<dbReference type="InterPro" id="IPR015422">
    <property type="entry name" value="PyrdxlP-dep_Trfase_small"/>
</dbReference>
<accession>A0A6J7J7W2</accession>
<protein>
    <submittedName>
        <fullName evidence="1">Unannotated protein</fullName>
    </submittedName>
</protein>
<evidence type="ECO:0000313" key="1">
    <source>
        <dbReference type="EMBL" id="CAB4939453.1"/>
    </source>
</evidence>
<sequence length="106" mass="10954">MLRARTAYAVRSLALRAGLAGQGITSTMGDGINAWVEVVDERSALVNLAAAGVRVAPGTPFEVTPTRGHHVRVTTGLLDEHDTAQLQQVISALVGAAKAGPTLRGV</sequence>
<name>A0A6J7J7W2_9ZZZZ</name>
<dbReference type="SUPFAM" id="SSF53383">
    <property type="entry name" value="PLP-dependent transferases"/>
    <property type="match status" value="1"/>
</dbReference>
<dbReference type="AlphaFoldDB" id="A0A6J7J7W2"/>
<reference evidence="1" key="1">
    <citation type="submission" date="2020-05" db="EMBL/GenBank/DDBJ databases">
        <authorList>
            <person name="Chiriac C."/>
            <person name="Salcher M."/>
            <person name="Ghai R."/>
            <person name="Kavagutti S V."/>
        </authorList>
    </citation>
    <scope>NUCLEOTIDE SEQUENCE</scope>
</reference>
<dbReference type="EMBL" id="CAFBNB010000239">
    <property type="protein sequence ID" value="CAB4939453.1"/>
    <property type="molecule type" value="Genomic_DNA"/>
</dbReference>